<dbReference type="KEGG" id="edi:EDI_316200"/>
<dbReference type="VEuPathDB" id="AmoebaDB:EDI_316200"/>
<evidence type="ECO:0000313" key="3">
    <source>
        <dbReference type="Proteomes" id="UP000008076"/>
    </source>
</evidence>
<keyword evidence="1" id="KW-0472">Membrane</keyword>
<dbReference type="Proteomes" id="UP000008076">
    <property type="component" value="Unassembled WGS sequence"/>
</dbReference>
<dbReference type="GeneID" id="5880150"/>
<evidence type="ECO:0000313" key="2">
    <source>
        <dbReference type="EMBL" id="EDR28605.1"/>
    </source>
</evidence>
<gene>
    <name evidence="2" type="ORF">EDI_316200</name>
</gene>
<sequence>MISISQFKYILSFINQYISLLKLQFIILNIHLNSLSLFPLFLLFLICFYLFLYPLINMYFYDIYDMIIMYSHHSSNICTSYLIIFIIHLSCISYILLFLFLSYDKK</sequence>
<dbReference type="EMBL" id="DS548424">
    <property type="protein sequence ID" value="EDR28605.1"/>
    <property type="molecule type" value="Genomic_DNA"/>
</dbReference>
<dbReference type="RefSeq" id="XP_001735210.1">
    <property type="nucleotide sequence ID" value="XM_001735158.1"/>
</dbReference>
<organism evidence="3">
    <name type="scientific">Entamoeba dispar (strain ATCC PRA-260 / SAW760)</name>
    <dbReference type="NCBI Taxonomy" id="370354"/>
    <lineage>
        <taxon>Eukaryota</taxon>
        <taxon>Amoebozoa</taxon>
        <taxon>Evosea</taxon>
        <taxon>Archamoebae</taxon>
        <taxon>Mastigamoebida</taxon>
        <taxon>Entamoebidae</taxon>
        <taxon>Entamoeba</taxon>
    </lineage>
</organism>
<proteinExistence type="predicted"/>
<dbReference type="AlphaFoldDB" id="B0EA42"/>
<feature type="transmembrane region" description="Helical" evidence="1">
    <location>
        <begin position="81"/>
        <end position="103"/>
    </location>
</feature>
<accession>B0EA42</accession>
<keyword evidence="1" id="KW-0812">Transmembrane</keyword>
<evidence type="ECO:0000256" key="1">
    <source>
        <dbReference type="SAM" id="Phobius"/>
    </source>
</evidence>
<feature type="transmembrane region" description="Helical" evidence="1">
    <location>
        <begin position="12"/>
        <end position="32"/>
    </location>
</feature>
<protein>
    <submittedName>
        <fullName evidence="2">Uncharacterized protein</fullName>
    </submittedName>
</protein>
<name>B0EA42_ENTDS</name>
<keyword evidence="1" id="KW-1133">Transmembrane helix</keyword>
<keyword evidence="3" id="KW-1185">Reference proteome</keyword>
<feature type="transmembrane region" description="Helical" evidence="1">
    <location>
        <begin position="38"/>
        <end position="60"/>
    </location>
</feature>
<reference evidence="3" key="1">
    <citation type="submission" date="2007-12" db="EMBL/GenBank/DDBJ databases">
        <title>Annotation of Entamoeba dispar SAW760.</title>
        <authorList>
            <person name="Lorenzi H."/>
            <person name="Inman J."/>
            <person name="Schobel S."/>
            <person name="Amedeo P."/>
            <person name="Caler E."/>
        </authorList>
    </citation>
    <scope>NUCLEOTIDE SEQUENCE [LARGE SCALE GENOMIC DNA]</scope>
    <source>
        <strain evidence="3">ATCC PRA-260 / SAW760</strain>
    </source>
</reference>